<dbReference type="RefSeq" id="WP_080022463.1">
    <property type="nucleotide sequence ID" value="NZ_LTAY01000032.1"/>
</dbReference>
<gene>
    <name evidence="2" type="ORF">CLTHE_12120</name>
</gene>
<evidence type="ECO:0000313" key="2">
    <source>
        <dbReference type="EMBL" id="OPX48389.1"/>
    </source>
</evidence>
<name>A0A1V4SXR8_9CLOT</name>
<dbReference type="Gene3D" id="1.20.58.1290">
    <property type="entry name" value="CarD-like, C-terminal domain"/>
    <property type="match status" value="1"/>
</dbReference>
<feature type="domain" description="CarD-like/TRCF RNAP-interacting" evidence="1">
    <location>
        <begin position="1"/>
        <end position="112"/>
    </location>
</feature>
<dbReference type="Proteomes" id="UP000191448">
    <property type="component" value="Unassembled WGS sequence"/>
</dbReference>
<sequence length="162" mass="19231">MFKINDYIMYGTTGICKVIDIVEEKDRNFIKKEYYVLNHIYENNTIIKIPTDNTKIFMRKILSKEEVEDIVENEKLSELIWIDSERQRNESFKALVKTGDFSNWVKLVRSITAKKKEKNALGKKLTQSDEIIMKNSEKLLFEELSIIFAFNEKEAYKYILNL</sequence>
<dbReference type="InterPro" id="IPR036101">
    <property type="entry name" value="CarD-like/TRCF_RID_sf"/>
</dbReference>
<dbReference type="EMBL" id="LTAY01000032">
    <property type="protein sequence ID" value="OPX48389.1"/>
    <property type="molecule type" value="Genomic_DNA"/>
</dbReference>
<dbReference type="InterPro" id="IPR042215">
    <property type="entry name" value="CarD-like_C"/>
</dbReference>
<dbReference type="PANTHER" id="PTHR38447">
    <property type="entry name" value="TRANSCRIPTION FACTOR YDEB-RELATED"/>
    <property type="match status" value="1"/>
</dbReference>
<dbReference type="SMART" id="SM01058">
    <property type="entry name" value="CarD_TRCF"/>
    <property type="match status" value="1"/>
</dbReference>
<dbReference type="Gene3D" id="2.40.10.170">
    <property type="match status" value="1"/>
</dbReference>
<dbReference type="PANTHER" id="PTHR38447:SF1">
    <property type="entry name" value="RNA POLYMERASE-BINDING TRANSCRIPTION FACTOR CARD"/>
    <property type="match status" value="1"/>
</dbReference>
<accession>A0A1V4SXR8</accession>
<comment type="caution">
    <text evidence="2">The sequence shown here is derived from an EMBL/GenBank/DDBJ whole genome shotgun (WGS) entry which is preliminary data.</text>
</comment>
<evidence type="ECO:0000259" key="1">
    <source>
        <dbReference type="SMART" id="SM01058"/>
    </source>
</evidence>
<protein>
    <submittedName>
        <fullName evidence="2">CarD-like/TRCF domain protein</fullName>
    </submittedName>
</protein>
<dbReference type="GO" id="GO:0009303">
    <property type="term" value="P:rRNA transcription"/>
    <property type="evidence" value="ECO:0007669"/>
    <property type="project" value="TreeGrafter"/>
</dbReference>
<dbReference type="AlphaFoldDB" id="A0A1V4SXR8"/>
<dbReference type="Pfam" id="PF02559">
    <property type="entry name" value="CarD_TRCF_RID"/>
    <property type="match status" value="1"/>
</dbReference>
<dbReference type="OrthoDB" id="9786074at2"/>
<dbReference type="InterPro" id="IPR003711">
    <property type="entry name" value="CarD-like/TRCF_RID"/>
</dbReference>
<proteinExistence type="predicted"/>
<dbReference type="SUPFAM" id="SSF141259">
    <property type="entry name" value="CarD-like"/>
    <property type="match status" value="1"/>
</dbReference>
<reference evidence="2 3" key="1">
    <citation type="submission" date="2016-02" db="EMBL/GenBank/DDBJ databases">
        <title>Genome sequence of Clostridium thermobutyricum DSM 4928.</title>
        <authorList>
            <person name="Poehlein A."/>
            <person name="Daniel R."/>
        </authorList>
    </citation>
    <scope>NUCLEOTIDE SEQUENCE [LARGE SCALE GENOMIC DNA]</scope>
    <source>
        <strain evidence="2 3">DSM 4928</strain>
    </source>
</reference>
<organism evidence="2 3">
    <name type="scientific">Clostridium thermobutyricum DSM 4928</name>
    <dbReference type="NCBI Taxonomy" id="1121339"/>
    <lineage>
        <taxon>Bacteria</taxon>
        <taxon>Bacillati</taxon>
        <taxon>Bacillota</taxon>
        <taxon>Clostridia</taxon>
        <taxon>Eubacteriales</taxon>
        <taxon>Clostridiaceae</taxon>
        <taxon>Clostridium</taxon>
    </lineage>
</organism>
<evidence type="ECO:0000313" key="3">
    <source>
        <dbReference type="Proteomes" id="UP000191448"/>
    </source>
</evidence>
<dbReference type="InterPro" id="IPR052531">
    <property type="entry name" value="CarD-like_regulator"/>
</dbReference>